<dbReference type="Pfam" id="PF00790">
    <property type="entry name" value="VHS"/>
    <property type="match status" value="1"/>
</dbReference>
<dbReference type="EMBL" id="BMAC01000720">
    <property type="protein sequence ID" value="GFQ01984.1"/>
    <property type="molecule type" value="Genomic_DNA"/>
</dbReference>
<evidence type="ECO:0000256" key="1">
    <source>
        <dbReference type="ARBA" id="ARBA00004170"/>
    </source>
</evidence>
<name>A0A830D1E7_9LAMI</name>
<feature type="region of interest" description="Disordered" evidence="6">
    <location>
        <begin position="486"/>
        <end position="515"/>
    </location>
</feature>
<dbReference type="Gene3D" id="1.25.40.90">
    <property type="match status" value="1"/>
</dbReference>
<feature type="compositionally biased region" description="Polar residues" evidence="6">
    <location>
        <begin position="302"/>
        <end position="332"/>
    </location>
</feature>
<dbReference type="SUPFAM" id="SSF48464">
    <property type="entry name" value="ENTH/VHS domain"/>
    <property type="match status" value="1"/>
</dbReference>
<evidence type="ECO:0000259" key="8">
    <source>
        <dbReference type="PROSITE" id="PS50909"/>
    </source>
</evidence>
<organism evidence="9 10">
    <name type="scientific">Phtheirospermum japonicum</name>
    <dbReference type="NCBI Taxonomy" id="374723"/>
    <lineage>
        <taxon>Eukaryota</taxon>
        <taxon>Viridiplantae</taxon>
        <taxon>Streptophyta</taxon>
        <taxon>Embryophyta</taxon>
        <taxon>Tracheophyta</taxon>
        <taxon>Spermatophyta</taxon>
        <taxon>Magnoliopsida</taxon>
        <taxon>eudicotyledons</taxon>
        <taxon>Gunneridae</taxon>
        <taxon>Pentapetalae</taxon>
        <taxon>asterids</taxon>
        <taxon>lamiids</taxon>
        <taxon>Lamiales</taxon>
        <taxon>Orobanchaceae</taxon>
        <taxon>Orobanchaceae incertae sedis</taxon>
        <taxon>Phtheirospermum</taxon>
    </lineage>
</organism>
<keyword evidence="4" id="KW-0653">Protein transport</keyword>
<evidence type="ECO:0000256" key="4">
    <source>
        <dbReference type="ARBA" id="ARBA00022927"/>
    </source>
</evidence>
<comment type="similarity">
    <text evidence="2">Belongs to the TOM1 family.</text>
</comment>
<keyword evidence="5" id="KW-0472">Membrane</keyword>
<dbReference type="Gene3D" id="1.20.58.160">
    <property type="match status" value="1"/>
</dbReference>
<dbReference type="InterPro" id="IPR008942">
    <property type="entry name" value="ENTH_VHS"/>
</dbReference>
<evidence type="ECO:0000256" key="3">
    <source>
        <dbReference type="ARBA" id="ARBA00022448"/>
    </source>
</evidence>
<comment type="subcellular location">
    <subcellularLocation>
        <location evidence="1">Membrane</location>
        <topology evidence="1">Peripheral membrane protein</topology>
    </subcellularLocation>
</comment>
<dbReference type="CDD" id="cd14231">
    <property type="entry name" value="GAT_GGA-like_plant"/>
    <property type="match status" value="1"/>
</dbReference>
<evidence type="ECO:0000256" key="6">
    <source>
        <dbReference type="SAM" id="MobiDB-lite"/>
    </source>
</evidence>
<dbReference type="Proteomes" id="UP000653305">
    <property type="component" value="Unassembled WGS sequence"/>
</dbReference>
<protein>
    <submittedName>
        <fullName evidence="9">Tom1-like protein 2</fullName>
    </submittedName>
</protein>
<dbReference type="CDD" id="cd03561">
    <property type="entry name" value="VHS"/>
    <property type="match status" value="1"/>
</dbReference>
<dbReference type="InterPro" id="IPR002014">
    <property type="entry name" value="VHS_dom"/>
</dbReference>
<dbReference type="SMART" id="SM00288">
    <property type="entry name" value="VHS"/>
    <property type="match status" value="1"/>
</dbReference>
<dbReference type="PROSITE" id="PS50179">
    <property type="entry name" value="VHS"/>
    <property type="match status" value="1"/>
</dbReference>
<feature type="region of interest" description="Disordered" evidence="6">
    <location>
        <begin position="293"/>
        <end position="345"/>
    </location>
</feature>
<evidence type="ECO:0000313" key="10">
    <source>
        <dbReference type="Proteomes" id="UP000653305"/>
    </source>
</evidence>
<feature type="region of interest" description="Disordered" evidence="6">
    <location>
        <begin position="147"/>
        <end position="179"/>
    </location>
</feature>
<feature type="domain" description="GAT" evidence="8">
    <location>
        <begin position="180"/>
        <end position="268"/>
    </location>
</feature>
<feature type="compositionally biased region" description="Polar residues" evidence="6">
    <location>
        <begin position="150"/>
        <end position="165"/>
    </location>
</feature>
<dbReference type="Pfam" id="PF03127">
    <property type="entry name" value="GAT"/>
    <property type="match status" value="1"/>
</dbReference>
<dbReference type="PANTHER" id="PTHR45898:SF4">
    <property type="entry name" value="TARGET OF MYB PROTEIN 1"/>
    <property type="match status" value="1"/>
</dbReference>
<dbReference type="PROSITE" id="PS50909">
    <property type="entry name" value="GAT"/>
    <property type="match status" value="1"/>
</dbReference>
<dbReference type="InterPro" id="IPR004152">
    <property type="entry name" value="GAT_dom"/>
</dbReference>
<dbReference type="AlphaFoldDB" id="A0A830D1E7"/>
<dbReference type="GO" id="GO:0005737">
    <property type="term" value="C:cytoplasm"/>
    <property type="evidence" value="ECO:0007669"/>
    <property type="project" value="UniProtKB-ARBA"/>
</dbReference>
<dbReference type="InterPro" id="IPR044836">
    <property type="entry name" value="TOL_plant"/>
</dbReference>
<dbReference type="FunFam" id="1.25.40.90:FF:000028">
    <property type="entry name" value="TOM1-like protein 2"/>
    <property type="match status" value="1"/>
</dbReference>
<keyword evidence="10" id="KW-1185">Reference proteome</keyword>
<dbReference type="GO" id="GO:0043328">
    <property type="term" value="P:protein transport to vacuole involved in ubiquitin-dependent protein catabolic process via the multivesicular body sorting pathway"/>
    <property type="evidence" value="ECO:0007669"/>
    <property type="project" value="InterPro"/>
</dbReference>
<dbReference type="GO" id="GO:0035091">
    <property type="term" value="F:phosphatidylinositol binding"/>
    <property type="evidence" value="ECO:0007669"/>
    <property type="project" value="InterPro"/>
</dbReference>
<evidence type="ECO:0000313" key="9">
    <source>
        <dbReference type="EMBL" id="GFQ01984.1"/>
    </source>
</evidence>
<comment type="caution">
    <text evidence="9">The sequence shown here is derived from an EMBL/GenBank/DDBJ whole genome shotgun (WGS) entry which is preliminary data.</text>
</comment>
<dbReference type="OrthoDB" id="2018246at2759"/>
<dbReference type="GO" id="GO:0043130">
    <property type="term" value="F:ubiquitin binding"/>
    <property type="evidence" value="ECO:0007669"/>
    <property type="project" value="InterPro"/>
</dbReference>
<keyword evidence="3" id="KW-0813">Transport</keyword>
<feature type="domain" description="VHS" evidence="7">
    <location>
        <begin position="9"/>
        <end position="138"/>
    </location>
</feature>
<sequence>MVNTMVERATSDMLIGPDWAMNLEICDMCNRDPAQAKDVVRGIKKRLGSRNPKVQLLALTLLETIVKNCGDIVHMHVAEKDLPHEMVRIVRKKPDFHVKEKILILIDTWQEAFGGPRARYPQYFVAYQDLLRLGAVFPQRSESAAPVFTPAQTQPLTSYPQNLRNAESGPDAAESSAEAEFPTLSLTELQNARGIMDVLAEMLTAIDPSNKEGIKQEVIVDLVEQCRNYKQRVVHLVNSTSDESLLCQGLALNDDLQRVLAKHESISSGGISVQLEKQKSESAQALVPVDAPLIDTGDSKQPDQGSTSNTSLGTQLSLPAPPTTNSQLTTPTKADPKIDLLSGDDFNSPMANSLALVPMGSASAWNGQITQQQQPPSPVYGAVGAQSSVFPPPPWESQLDNSLPAVSQPQQMQGGVINPGGPSPSATYQPTMQPGGHQMGGGGGGYMYPQQMQMYGNQMAVGYGYGYGYGQQQNAQYLQQGMSGLSMRDDSGLRHSYSTPSIVPSGKPSKPEDKLFGDLVDISKFKPGKTTPGRTGSM</sequence>
<evidence type="ECO:0000256" key="2">
    <source>
        <dbReference type="ARBA" id="ARBA00007708"/>
    </source>
</evidence>
<dbReference type="GO" id="GO:0016020">
    <property type="term" value="C:membrane"/>
    <property type="evidence" value="ECO:0007669"/>
    <property type="project" value="UniProtKB-SubCell"/>
</dbReference>
<dbReference type="InterPro" id="IPR038425">
    <property type="entry name" value="GAT_sf"/>
</dbReference>
<gene>
    <name evidence="9" type="ORF">PHJA_002342300</name>
</gene>
<reference evidence="9" key="1">
    <citation type="submission" date="2020-07" db="EMBL/GenBank/DDBJ databases">
        <title>Ethylene signaling mediates host invasion by parasitic plants.</title>
        <authorList>
            <person name="Yoshida S."/>
        </authorList>
    </citation>
    <scope>NUCLEOTIDE SEQUENCE</scope>
    <source>
        <strain evidence="9">Okayama</strain>
    </source>
</reference>
<accession>A0A830D1E7</accession>
<evidence type="ECO:0000256" key="5">
    <source>
        <dbReference type="ARBA" id="ARBA00023136"/>
    </source>
</evidence>
<dbReference type="PANTHER" id="PTHR45898">
    <property type="entry name" value="TOM1-LIKE PROTEIN"/>
    <property type="match status" value="1"/>
</dbReference>
<evidence type="ECO:0000259" key="7">
    <source>
        <dbReference type="PROSITE" id="PS50179"/>
    </source>
</evidence>
<dbReference type="SUPFAM" id="SSF89009">
    <property type="entry name" value="GAT-like domain"/>
    <property type="match status" value="1"/>
</dbReference>
<proteinExistence type="inferred from homology"/>